<evidence type="ECO:0000259" key="2">
    <source>
        <dbReference type="Pfam" id="PF07859"/>
    </source>
</evidence>
<dbReference type="PANTHER" id="PTHR48081">
    <property type="entry name" value="AB HYDROLASE SUPERFAMILY PROTEIN C4A8.06C"/>
    <property type="match status" value="1"/>
</dbReference>
<evidence type="ECO:0000313" key="3">
    <source>
        <dbReference type="EMBL" id="KXN67553.1"/>
    </source>
</evidence>
<dbReference type="OMA" id="NKESHRD"/>
<feature type="domain" description="Alpha/beta hydrolase fold-3" evidence="2">
    <location>
        <begin position="132"/>
        <end position="264"/>
    </location>
</feature>
<name>A0A137NXH6_CONC2</name>
<dbReference type="Gene3D" id="3.40.50.1820">
    <property type="entry name" value="alpha/beta hydrolase"/>
    <property type="match status" value="1"/>
</dbReference>
<dbReference type="Pfam" id="PF07859">
    <property type="entry name" value="Abhydrolase_3"/>
    <property type="match status" value="1"/>
</dbReference>
<dbReference type="AlphaFoldDB" id="A0A137NXH6"/>
<dbReference type="InterPro" id="IPR050300">
    <property type="entry name" value="GDXG_lipolytic_enzyme"/>
</dbReference>
<dbReference type="InterPro" id="IPR029058">
    <property type="entry name" value="AB_hydrolase_fold"/>
</dbReference>
<dbReference type="SUPFAM" id="SSF53474">
    <property type="entry name" value="alpha/beta-Hydrolases"/>
    <property type="match status" value="1"/>
</dbReference>
<proteinExistence type="predicted"/>
<keyword evidence="1 3" id="KW-0378">Hydrolase</keyword>
<protein>
    <submittedName>
        <fullName evidence="3">Alpha/beta-hydrolase</fullName>
    </submittedName>
</protein>
<organism evidence="3 4">
    <name type="scientific">Conidiobolus coronatus (strain ATCC 28846 / CBS 209.66 / NRRL 28638)</name>
    <name type="common">Delacroixia coronata</name>
    <dbReference type="NCBI Taxonomy" id="796925"/>
    <lineage>
        <taxon>Eukaryota</taxon>
        <taxon>Fungi</taxon>
        <taxon>Fungi incertae sedis</taxon>
        <taxon>Zoopagomycota</taxon>
        <taxon>Entomophthoromycotina</taxon>
        <taxon>Entomophthoromycetes</taxon>
        <taxon>Entomophthorales</taxon>
        <taxon>Ancylistaceae</taxon>
        <taxon>Conidiobolus</taxon>
    </lineage>
</organism>
<sequence>MNTFAGLLRAGMRIARSTLNSDLQSANWGLMHGFTLKLLKASVNETANIPIEFIQAASSMCKYMPWPGLKINRMTIPDKYRDEAYNWMKKYFEAKYGHYPIPKNHHWSLSGPLEAQWIKPTGREAIKDQPVVYYVHGGGYVLGHSCLYNHTYRDLTEASTSNVFSIDYRLGPQFTLPSMVEDVLAGYLYMISQNSNRKDNINSNRVLMAGESAGGGLILNLLHSIRNSNIPIPGGSLLISPVTDLTLSQPSFFTNNKLDYLWSMKEPVTLTSKGLNIQSALYYSILKYGSKEVLDRFKKDGTPFGPKEALFWPEFSPLHDPDMSNLPPTMIIVGDRDSFRDSGIVYGKLRAESEIKSGKKTIIPNIQTYVFEDMVHAFPLLGTNQYCKKAIQTSSEFIYQAVNANDQQALDSKSYREIPDYKQSYLKSACNMYWNTIQNQYIPWNSTYPIVDLPTLKMLQNPGKDFFLSP</sequence>
<accession>A0A137NXH6</accession>
<evidence type="ECO:0000256" key="1">
    <source>
        <dbReference type="ARBA" id="ARBA00022801"/>
    </source>
</evidence>
<reference evidence="3 4" key="1">
    <citation type="journal article" date="2015" name="Genome Biol. Evol.">
        <title>Phylogenomic analyses indicate that early fungi evolved digesting cell walls of algal ancestors of land plants.</title>
        <authorList>
            <person name="Chang Y."/>
            <person name="Wang S."/>
            <person name="Sekimoto S."/>
            <person name="Aerts A.L."/>
            <person name="Choi C."/>
            <person name="Clum A."/>
            <person name="LaButti K.M."/>
            <person name="Lindquist E.A."/>
            <person name="Yee Ngan C."/>
            <person name="Ohm R.A."/>
            <person name="Salamov A.A."/>
            <person name="Grigoriev I.V."/>
            <person name="Spatafora J.W."/>
            <person name="Berbee M.L."/>
        </authorList>
    </citation>
    <scope>NUCLEOTIDE SEQUENCE [LARGE SCALE GENOMIC DNA]</scope>
    <source>
        <strain evidence="3 4">NRRL 28638</strain>
    </source>
</reference>
<dbReference type="PANTHER" id="PTHR48081:SF8">
    <property type="entry name" value="ALPHA_BETA HYDROLASE FOLD-3 DOMAIN-CONTAINING PROTEIN-RELATED"/>
    <property type="match status" value="1"/>
</dbReference>
<dbReference type="EMBL" id="KQ964628">
    <property type="protein sequence ID" value="KXN67553.1"/>
    <property type="molecule type" value="Genomic_DNA"/>
</dbReference>
<evidence type="ECO:0000313" key="4">
    <source>
        <dbReference type="Proteomes" id="UP000070444"/>
    </source>
</evidence>
<dbReference type="OrthoDB" id="408631at2759"/>
<dbReference type="STRING" id="796925.A0A137NXH6"/>
<keyword evidence="4" id="KW-1185">Reference proteome</keyword>
<dbReference type="GO" id="GO:0016787">
    <property type="term" value="F:hydrolase activity"/>
    <property type="evidence" value="ECO:0007669"/>
    <property type="project" value="UniProtKB-KW"/>
</dbReference>
<gene>
    <name evidence="3" type="ORF">CONCODRAFT_80094</name>
</gene>
<dbReference type="Proteomes" id="UP000070444">
    <property type="component" value="Unassembled WGS sequence"/>
</dbReference>
<dbReference type="InterPro" id="IPR013094">
    <property type="entry name" value="AB_hydrolase_3"/>
</dbReference>